<evidence type="ECO:0000313" key="4">
    <source>
        <dbReference type="Proteomes" id="UP001283361"/>
    </source>
</evidence>
<proteinExistence type="predicted"/>
<sequence length="196" mass="22131">MFTLLYFVVMAGNILIQLGGVNADPCTSLRTCINNMEFNTTSGTWSFINSRPSTKTSWTNKVKPICDNLSTRTLCSTYESCTNQTDRNDYNVAEKKATFMCSTNGQSFLRRIYDEASSCIGISTKLPPTHTNRQTCKTNYENQITNSMTTAQKCTSNSRPTNKTKIEKTLRTAGMNRDRTCNSMRHPSPCRDKTRH</sequence>
<feature type="chain" id="PRO_5041999774" evidence="2">
    <location>
        <begin position="24"/>
        <end position="196"/>
    </location>
</feature>
<protein>
    <submittedName>
        <fullName evidence="3">Uncharacterized protein</fullName>
    </submittedName>
</protein>
<evidence type="ECO:0000256" key="1">
    <source>
        <dbReference type="SAM" id="MobiDB-lite"/>
    </source>
</evidence>
<evidence type="ECO:0000313" key="3">
    <source>
        <dbReference type="EMBL" id="KAK3802175.1"/>
    </source>
</evidence>
<feature type="signal peptide" evidence="2">
    <location>
        <begin position="1"/>
        <end position="23"/>
    </location>
</feature>
<evidence type="ECO:0000256" key="2">
    <source>
        <dbReference type="SAM" id="SignalP"/>
    </source>
</evidence>
<keyword evidence="4" id="KW-1185">Reference proteome</keyword>
<organism evidence="3 4">
    <name type="scientific">Elysia crispata</name>
    <name type="common">lettuce slug</name>
    <dbReference type="NCBI Taxonomy" id="231223"/>
    <lineage>
        <taxon>Eukaryota</taxon>
        <taxon>Metazoa</taxon>
        <taxon>Spiralia</taxon>
        <taxon>Lophotrochozoa</taxon>
        <taxon>Mollusca</taxon>
        <taxon>Gastropoda</taxon>
        <taxon>Heterobranchia</taxon>
        <taxon>Euthyneura</taxon>
        <taxon>Panpulmonata</taxon>
        <taxon>Sacoglossa</taxon>
        <taxon>Placobranchoidea</taxon>
        <taxon>Plakobranchidae</taxon>
        <taxon>Elysia</taxon>
    </lineage>
</organism>
<reference evidence="3" key="1">
    <citation type="journal article" date="2023" name="G3 (Bethesda)">
        <title>A reference genome for the long-term kleptoplast-retaining sea slug Elysia crispata morphotype clarki.</title>
        <authorList>
            <person name="Eastman K.E."/>
            <person name="Pendleton A.L."/>
            <person name="Shaikh M.A."/>
            <person name="Suttiyut T."/>
            <person name="Ogas R."/>
            <person name="Tomko P."/>
            <person name="Gavelis G."/>
            <person name="Widhalm J.R."/>
            <person name="Wisecaver J.H."/>
        </authorList>
    </citation>
    <scope>NUCLEOTIDE SEQUENCE</scope>
    <source>
        <strain evidence="3">ECLA1</strain>
    </source>
</reference>
<comment type="caution">
    <text evidence="3">The sequence shown here is derived from an EMBL/GenBank/DDBJ whole genome shotgun (WGS) entry which is preliminary data.</text>
</comment>
<keyword evidence="2" id="KW-0732">Signal</keyword>
<feature type="region of interest" description="Disordered" evidence="1">
    <location>
        <begin position="177"/>
        <end position="196"/>
    </location>
</feature>
<name>A0AAE1B9S3_9GAST</name>
<dbReference type="Proteomes" id="UP001283361">
    <property type="component" value="Unassembled WGS sequence"/>
</dbReference>
<dbReference type="EMBL" id="JAWDGP010000263">
    <property type="protein sequence ID" value="KAK3802175.1"/>
    <property type="molecule type" value="Genomic_DNA"/>
</dbReference>
<accession>A0AAE1B9S3</accession>
<gene>
    <name evidence="3" type="ORF">RRG08_050967</name>
</gene>
<dbReference type="AlphaFoldDB" id="A0AAE1B9S3"/>